<keyword evidence="2" id="KW-1185">Reference proteome</keyword>
<feature type="non-terminal residue" evidence="1">
    <location>
        <position position="1"/>
    </location>
</feature>
<protein>
    <submittedName>
        <fullName evidence="1">Uncharacterized protein</fullName>
    </submittedName>
</protein>
<gene>
    <name evidence="1" type="ORF">CRG98_049991</name>
</gene>
<accession>A0A2I0H1Z3</accession>
<evidence type="ECO:0000313" key="1">
    <source>
        <dbReference type="EMBL" id="PKH86219.1"/>
    </source>
</evidence>
<evidence type="ECO:0000313" key="2">
    <source>
        <dbReference type="Proteomes" id="UP000233551"/>
    </source>
</evidence>
<dbReference type="EMBL" id="PGOL01044065">
    <property type="protein sequence ID" value="PKH86219.1"/>
    <property type="molecule type" value="Genomic_DNA"/>
</dbReference>
<reference evidence="1 2" key="1">
    <citation type="submission" date="2017-11" db="EMBL/GenBank/DDBJ databases">
        <title>De-novo sequencing of pomegranate (Punica granatum L.) genome.</title>
        <authorList>
            <person name="Akparov Z."/>
            <person name="Amiraslanov A."/>
            <person name="Hajiyeva S."/>
            <person name="Abbasov M."/>
            <person name="Kaur K."/>
            <person name="Hamwieh A."/>
            <person name="Solovyev V."/>
            <person name="Salamov A."/>
            <person name="Braich B."/>
            <person name="Kosarev P."/>
            <person name="Mahmoud A."/>
            <person name="Hajiyev E."/>
            <person name="Babayeva S."/>
            <person name="Izzatullayeva V."/>
            <person name="Mammadov A."/>
            <person name="Mammadov A."/>
            <person name="Sharifova S."/>
            <person name="Ojaghi J."/>
            <person name="Eynullazada K."/>
            <person name="Bayramov B."/>
            <person name="Abdulazimova A."/>
            <person name="Shahmuradov I."/>
        </authorList>
    </citation>
    <scope>NUCLEOTIDE SEQUENCE [LARGE SCALE GENOMIC DNA]</scope>
    <source>
        <strain evidence="2">cv. AG2017</strain>
        <tissue evidence="1">Leaf</tissue>
    </source>
</reference>
<organism evidence="1 2">
    <name type="scientific">Punica granatum</name>
    <name type="common">Pomegranate</name>
    <dbReference type="NCBI Taxonomy" id="22663"/>
    <lineage>
        <taxon>Eukaryota</taxon>
        <taxon>Viridiplantae</taxon>
        <taxon>Streptophyta</taxon>
        <taxon>Embryophyta</taxon>
        <taxon>Tracheophyta</taxon>
        <taxon>Spermatophyta</taxon>
        <taxon>Magnoliopsida</taxon>
        <taxon>eudicotyledons</taxon>
        <taxon>Gunneridae</taxon>
        <taxon>Pentapetalae</taxon>
        <taxon>rosids</taxon>
        <taxon>malvids</taxon>
        <taxon>Myrtales</taxon>
        <taxon>Lythraceae</taxon>
        <taxon>Punica</taxon>
    </lineage>
</organism>
<comment type="caution">
    <text evidence="1">The sequence shown here is derived from an EMBL/GenBank/DDBJ whole genome shotgun (WGS) entry which is preliminary data.</text>
</comment>
<sequence length="73" mass="8041">SSLCTRDVGFAQGVTNLPPSLSVLTRLSSRGPIHTSHRFGLVGNPKIPTRNPAWLWARVDFDIIYNVLARPVT</sequence>
<dbReference type="AlphaFoldDB" id="A0A2I0H1Z3"/>
<proteinExistence type="predicted"/>
<name>A0A2I0H1Z3_PUNGR</name>
<dbReference type="Proteomes" id="UP000233551">
    <property type="component" value="Unassembled WGS sequence"/>
</dbReference>